<feature type="compositionally biased region" description="Polar residues" evidence="15">
    <location>
        <begin position="227"/>
        <end position="259"/>
    </location>
</feature>
<dbReference type="SUPFAM" id="SSF48464">
    <property type="entry name" value="ENTH/VHS domain"/>
    <property type="match status" value="1"/>
</dbReference>
<feature type="region of interest" description="Disordered" evidence="15">
    <location>
        <begin position="1475"/>
        <end position="1510"/>
    </location>
</feature>
<evidence type="ECO:0000313" key="19">
    <source>
        <dbReference type="Proteomes" id="UP001151699"/>
    </source>
</evidence>
<dbReference type="InterPro" id="IPR008942">
    <property type="entry name" value="ENTH_VHS"/>
</dbReference>
<evidence type="ECO:0000256" key="9">
    <source>
        <dbReference type="ARBA" id="ARBA00023242"/>
    </source>
</evidence>
<dbReference type="Pfam" id="PF04818">
    <property type="entry name" value="CID"/>
    <property type="match status" value="1"/>
</dbReference>
<comment type="caution">
    <text evidence="18">The sequence shown here is derived from an EMBL/GenBank/DDBJ whole genome shotgun (WGS) entry which is preliminary data.</text>
</comment>
<dbReference type="InterPro" id="IPR006569">
    <property type="entry name" value="CID_dom"/>
</dbReference>
<comment type="subunit">
    <text evidence="11">Associates with the phosphorylated CTD domain of POLR2A /RNA polymerase II.</text>
</comment>
<protein>
    <recommendedName>
        <fullName evidence="12">Pre-mRNA cleavage complex 2 protein Pcf11</fullName>
    </recommendedName>
    <alternativeName>
        <fullName evidence="13">Pre-mRNA cleavage complex II protein Pcf11</fullName>
    </alternativeName>
</protein>
<dbReference type="InterPro" id="IPR054127">
    <property type="entry name" value="Pcf11_C"/>
</dbReference>
<evidence type="ECO:0000256" key="15">
    <source>
        <dbReference type="SAM" id="MobiDB-lite"/>
    </source>
</evidence>
<feature type="region of interest" description="Disordered" evidence="15">
    <location>
        <begin position="1653"/>
        <end position="1678"/>
    </location>
</feature>
<evidence type="ECO:0000256" key="11">
    <source>
        <dbReference type="ARBA" id="ARBA00063659"/>
    </source>
</evidence>
<comment type="function">
    <text evidence="10">Component of pre-mRNA cleavage complex II, which promotes transcription termination by RNA polymerase II.</text>
</comment>
<feature type="compositionally biased region" description="Polar residues" evidence="15">
    <location>
        <begin position="283"/>
        <end position="295"/>
    </location>
</feature>
<feature type="compositionally biased region" description="Basic and acidic residues" evidence="15">
    <location>
        <begin position="618"/>
        <end position="629"/>
    </location>
</feature>
<dbReference type="GO" id="GO:0005737">
    <property type="term" value="C:cytoplasm"/>
    <property type="evidence" value="ECO:0007669"/>
    <property type="project" value="TreeGrafter"/>
</dbReference>
<dbReference type="InterPro" id="IPR002014">
    <property type="entry name" value="VHS_dom"/>
</dbReference>
<evidence type="ECO:0000256" key="2">
    <source>
        <dbReference type="ARBA" id="ARBA00022481"/>
    </source>
</evidence>
<dbReference type="Gene3D" id="1.25.40.90">
    <property type="match status" value="1"/>
</dbReference>
<dbReference type="SMART" id="SM00582">
    <property type="entry name" value="RPR"/>
    <property type="match status" value="1"/>
</dbReference>
<dbReference type="PROSITE" id="PS51391">
    <property type="entry name" value="CID"/>
    <property type="match status" value="1"/>
</dbReference>
<dbReference type="Pfam" id="PF21936">
    <property type="entry name" value="Pcf11_C"/>
    <property type="match status" value="1"/>
</dbReference>
<feature type="compositionally biased region" description="Basic and acidic residues" evidence="15">
    <location>
        <begin position="795"/>
        <end position="806"/>
    </location>
</feature>
<evidence type="ECO:0000256" key="8">
    <source>
        <dbReference type="ARBA" id="ARBA00023054"/>
    </source>
</evidence>
<feature type="compositionally biased region" description="Basic and acidic residues" evidence="15">
    <location>
        <begin position="436"/>
        <end position="446"/>
    </location>
</feature>
<feature type="region of interest" description="Disordered" evidence="15">
    <location>
        <begin position="1703"/>
        <end position="1723"/>
    </location>
</feature>
<evidence type="ECO:0000256" key="1">
    <source>
        <dbReference type="ARBA" id="ARBA00004123"/>
    </source>
</evidence>
<feature type="compositionally biased region" description="Polar residues" evidence="15">
    <location>
        <begin position="466"/>
        <end position="475"/>
    </location>
</feature>
<dbReference type="InterPro" id="IPR045154">
    <property type="entry name" value="PCF11-like"/>
</dbReference>
<feature type="compositionally biased region" description="Low complexity" evidence="15">
    <location>
        <begin position="1496"/>
        <end position="1510"/>
    </location>
</feature>
<dbReference type="GO" id="GO:0005849">
    <property type="term" value="C:mRNA cleavage factor complex"/>
    <property type="evidence" value="ECO:0007669"/>
    <property type="project" value="TreeGrafter"/>
</dbReference>
<evidence type="ECO:0000256" key="13">
    <source>
        <dbReference type="ARBA" id="ARBA00083113"/>
    </source>
</evidence>
<feature type="compositionally biased region" description="Low complexity" evidence="15">
    <location>
        <begin position="516"/>
        <end position="535"/>
    </location>
</feature>
<comment type="subcellular location">
    <subcellularLocation>
        <location evidence="1">Nucleus</location>
    </subcellularLocation>
</comment>
<keyword evidence="7" id="KW-0007">Acetylation</keyword>
<dbReference type="Proteomes" id="UP001151699">
    <property type="component" value="Chromosome A"/>
</dbReference>
<evidence type="ECO:0000256" key="3">
    <source>
        <dbReference type="ARBA" id="ARBA00022499"/>
    </source>
</evidence>
<keyword evidence="4" id="KW-0597">Phosphoprotein</keyword>
<feature type="compositionally biased region" description="Low complexity" evidence="15">
    <location>
        <begin position="359"/>
        <end position="405"/>
    </location>
</feature>
<evidence type="ECO:0000256" key="4">
    <source>
        <dbReference type="ARBA" id="ARBA00022553"/>
    </source>
</evidence>
<evidence type="ECO:0000256" key="14">
    <source>
        <dbReference type="SAM" id="Coils"/>
    </source>
</evidence>
<keyword evidence="6" id="KW-0832">Ubl conjugation</keyword>
<proteinExistence type="predicted"/>
<feature type="compositionally biased region" description="Basic and acidic residues" evidence="15">
    <location>
        <begin position="1246"/>
        <end position="1255"/>
    </location>
</feature>
<dbReference type="PROSITE" id="PS50179">
    <property type="entry name" value="VHS"/>
    <property type="match status" value="1"/>
</dbReference>
<keyword evidence="9" id="KW-0539">Nucleus</keyword>
<evidence type="ECO:0000259" key="17">
    <source>
        <dbReference type="PROSITE" id="PS51391"/>
    </source>
</evidence>
<evidence type="ECO:0000256" key="7">
    <source>
        <dbReference type="ARBA" id="ARBA00022990"/>
    </source>
</evidence>
<feature type="region of interest" description="Disordered" evidence="15">
    <location>
        <begin position="219"/>
        <end position="299"/>
    </location>
</feature>
<feature type="compositionally biased region" description="Polar residues" evidence="15">
    <location>
        <begin position="423"/>
        <end position="434"/>
    </location>
</feature>
<dbReference type="GO" id="GO:0043130">
    <property type="term" value="F:ubiquitin binding"/>
    <property type="evidence" value="ECO:0007669"/>
    <property type="project" value="InterPro"/>
</dbReference>
<reference evidence="18" key="1">
    <citation type="submission" date="2022-07" db="EMBL/GenBank/DDBJ databases">
        <authorList>
            <person name="Trinca V."/>
            <person name="Uliana J.V.C."/>
            <person name="Torres T.T."/>
            <person name="Ward R.J."/>
            <person name="Monesi N."/>
        </authorList>
    </citation>
    <scope>NUCLEOTIDE SEQUENCE</scope>
    <source>
        <strain evidence="18">HSMRA1968</strain>
        <tissue evidence="18">Whole embryos</tissue>
    </source>
</reference>
<feature type="compositionally biased region" description="Polar residues" evidence="15">
    <location>
        <begin position="503"/>
        <end position="515"/>
    </location>
</feature>
<dbReference type="GO" id="GO:0003729">
    <property type="term" value="F:mRNA binding"/>
    <property type="evidence" value="ECO:0007669"/>
    <property type="project" value="InterPro"/>
</dbReference>
<dbReference type="InterPro" id="IPR047415">
    <property type="entry name" value="Pcf11_CID"/>
</dbReference>
<dbReference type="PANTHER" id="PTHR15921">
    <property type="entry name" value="PRE-MRNA CLEAVAGE COMPLEX II"/>
    <property type="match status" value="1"/>
</dbReference>
<keyword evidence="19" id="KW-1185">Reference proteome</keyword>
<feature type="domain" description="VHS" evidence="16">
    <location>
        <begin position="43"/>
        <end position="169"/>
    </location>
</feature>
<dbReference type="GO" id="GO:0006369">
    <property type="term" value="P:termination of RNA polymerase II transcription"/>
    <property type="evidence" value="ECO:0007669"/>
    <property type="project" value="InterPro"/>
</dbReference>
<feature type="compositionally biased region" description="Low complexity" evidence="15">
    <location>
        <begin position="599"/>
        <end position="617"/>
    </location>
</feature>
<sequence>MGNIDCPLIGEPRKLLTMTDASEIEKEYLSSLSDLNVNSKPLINMLTILAEENIEHGQVIVDAIEKHITKIAPDAKLPVLYLIDSIVKNVGNAYLTLFSHSIVNIFCDVFQEVNEKVRQKMFPLRQTWNDVFPQAKLYALDVKTNALDPGWPITAKVTQTIHVNPNFFKGKAPDSEALLDKQRELLELQKRKLELELAKTMKTLAEQNAVKTANATTVSSTVVQPDSHATNAQPPATVSSNSKLSNTQYQSVDIVSPQQDTKKADAMQQHSRLRDPRLARQMNFPNAQRNFNPRNRSAPPAVVAQRFGAQSASFGSNNHSESGTVSRSTAFNGMDDSSRQSRLPNKSRSSTKDVKSRLSSKTSPKSQKSSNQKSHLTKSPSASSTSKSSSSKNAKSSSSSSSNRSSTKDLKKDRYKEKESCKLSPSRSSANSTLAEAEKKIREFTIPKKRSPSPKDKSVKSITDPKVSSTTKTLDSPTKLKGSKTSSKSRNNARRNRDDSKSPLNKDSSESVQQNTPPSQAATTTTPAVAASSTSELISSPIAPEVETTANLSPRISSVPFTGVGENRNFKNIITDNLMGISPKDIDLRLMLSNTGSSPISTTSFGSSITSITPSSGEGRKRSEERTVEEPPIIKKKKIEKIDGLFGKEDVDLRPHINQAIIPIIPPAILSSTEDKIDWATIKVIAMNNSDRQQSNFSNVNFKGDTPKTNKKNWEAARIKLAEASRHLTTKPNRNKDIDLRHGHVREYIEDSQDNNDATFKMIIAQAQMQLDNDSMNLEQYNNLMQQVVQAHTTSKKESLKRRNESANRNNSVTDNNDSSSSSDTNFPKTSRHAKRNRRLDSTGPDNTSSKENRSGRSHKHSRNRNSKWSSAPTWEKNQGSMKMYQDTPNSSRQFNLQSPWETSQPMFPSNMGVGPMMNTNNPYMVTQMQSNLQVVNNVRTINIDSIPREIRFYDDVVIAFMKENGGEPKEIGFQSGERRVIVDNKESIVLAFNDSYKPFIIDGITYQIRFGSPIRELYINNMWYECFFGDPPTNITLDGKIRTFQIEGPSPQVRIGNLRTDLVVGKVDLYIDMNPKVPLYLDAQVQHFELLNQKHTVQFADYFLTVLIDNEQYGVEYGGMPKKIKLGGRDHYFRFSVMPDGVVPGMVYIKNMLRTERHRGIQSPPPITYADLITPAIIPPVNNVLPELPSSTSLPAALPIGLVNDLPPTSVTAPAAPIPTPININDLFQKLVASGILNNTVNAETKNKSKEKPKPISLDNSDSLKQRQQSNVHLLFSGMQCSSCGVRFPPEQTKQYSQHLDWHFRQNRRDRDSTRRAHSRPWYYNVPDWIQYEEIEDLEERERNWFEEQQIAMHLANDDSAQRNESPVPSCVAGPDDVDKTCDMCHEQFETFYNEENEEWHLRKAIRVDGKTYHPLCFEDCKTSAESDLRDSLQDDNAVEFALKNVVTDEPVEGILLDDDDDVIVLPQEEPIITEIPDDDDTPVPTSTVDEKVDSTSQEISSSSSSIANTSTIENENATYEPIGNESDLQILVPQISVVDVEEFEEKPIDSSQNSIKIKEEPKDDGYDDDDGFEDIGTFEEATIIEDNSVDGYVPIAPTTQPIVTTTQQSTVITSIDGNVQIQDAPTTIGINKIKINITKNVNKNVIKASDSNLGKQGESASDKGADSNLTEPSKEQEITFEYKDTMKGAKFKKLAPVKSGVETSGLCSIMSKPPQKPLIPK</sequence>
<organism evidence="18 19">
    <name type="scientific">Pseudolycoriella hygida</name>
    <dbReference type="NCBI Taxonomy" id="35572"/>
    <lineage>
        <taxon>Eukaryota</taxon>
        <taxon>Metazoa</taxon>
        <taxon>Ecdysozoa</taxon>
        <taxon>Arthropoda</taxon>
        <taxon>Hexapoda</taxon>
        <taxon>Insecta</taxon>
        <taxon>Pterygota</taxon>
        <taxon>Neoptera</taxon>
        <taxon>Endopterygota</taxon>
        <taxon>Diptera</taxon>
        <taxon>Nematocera</taxon>
        <taxon>Sciaroidea</taxon>
        <taxon>Sciaridae</taxon>
        <taxon>Pseudolycoriella</taxon>
    </lineage>
</organism>
<feature type="compositionally biased region" description="Low complexity" evidence="15">
    <location>
        <begin position="808"/>
        <end position="826"/>
    </location>
</feature>
<dbReference type="GO" id="GO:0000993">
    <property type="term" value="F:RNA polymerase II complex binding"/>
    <property type="evidence" value="ECO:0007669"/>
    <property type="project" value="InterPro"/>
</dbReference>
<dbReference type="FunFam" id="1.25.40.90:FF:000015">
    <property type="entry name" value="Pre-mRNA cleavage complex 2 protein Pcf11"/>
    <property type="match status" value="1"/>
</dbReference>
<gene>
    <name evidence="18" type="primary">PCF11_2</name>
    <name evidence="18" type="ORF">Bhyg_02436</name>
</gene>
<keyword evidence="5" id="KW-0507">mRNA processing</keyword>
<feature type="domain" description="CID" evidence="17">
    <location>
        <begin position="20"/>
        <end position="148"/>
    </location>
</feature>
<feature type="compositionally biased region" description="Polar residues" evidence="15">
    <location>
        <begin position="312"/>
        <end position="331"/>
    </location>
</feature>
<feature type="region of interest" description="Disordered" evidence="15">
    <location>
        <begin position="789"/>
        <end position="897"/>
    </location>
</feature>
<feature type="region of interest" description="Disordered" evidence="15">
    <location>
        <begin position="312"/>
        <end position="542"/>
    </location>
</feature>
<feature type="compositionally biased region" description="Basic residues" evidence="15">
    <location>
        <begin position="856"/>
        <end position="866"/>
    </location>
</feature>
<feature type="region of interest" description="Disordered" evidence="15">
    <location>
        <begin position="599"/>
        <end position="629"/>
    </location>
</feature>
<evidence type="ECO:0000256" key="5">
    <source>
        <dbReference type="ARBA" id="ARBA00022664"/>
    </source>
</evidence>
<dbReference type="GO" id="GO:0031124">
    <property type="term" value="P:mRNA 3'-end processing"/>
    <property type="evidence" value="ECO:0007669"/>
    <property type="project" value="InterPro"/>
</dbReference>
<evidence type="ECO:0000256" key="10">
    <source>
        <dbReference type="ARBA" id="ARBA00057101"/>
    </source>
</evidence>
<keyword evidence="2" id="KW-0488">Methylation</keyword>
<feature type="compositionally biased region" description="Basic and acidic residues" evidence="15">
    <location>
        <begin position="406"/>
        <end position="421"/>
    </location>
</feature>
<evidence type="ECO:0000259" key="16">
    <source>
        <dbReference type="PROSITE" id="PS50179"/>
    </source>
</evidence>
<dbReference type="OrthoDB" id="343582at2759"/>
<evidence type="ECO:0000256" key="12">
    <source>
        <dbReference type="ARBA" id="ARBA00068814"/>
    </source>
</evidence>
<accession>A0A9Q0S8J6</accession>
<feature type="coiled-coil region" evidence="14">
    <location>
        <begin position="176"/>
        <end position="210"/>
    </location>
</feature>
<feature type="region of interest" description="Disordered" evidence="15">
    <location>
        <begin position="1244"/>
        <end position="1265"/>
    </location>
</feature>
<evidence type="ECO:0000313" key="18">
    <source>
        <dbReference type="EMBL" id="KAJ6647215.1"/>
    </source>
</evidence>
<evidence type="ECO:0000256" key="6">
    <source>
        <dbReference type="ARBA" id="ARBA00022843"/>
    </source>
</evidence>
<keyword evidence="8 14" id="KW-0175">Coiled coil</keyword>
<name>A0A9Q0S8J6_9DIPT</name>
<dbReference type="GO" id="GO:0035091">
    <property type="term" value="F:phosphatidylinositol binding"/>
    <property type="evidence" value="ECO:0007669"/>
    <property type="project" value="InterPro"/>
</dbReference>
<dbReference type="CDD" id="cd16982">
    <property type="entry name" value="CID_Pcf11"/>
    <property type="match status" value="1"/>
</dbReference>
<dbReference type="EMBL" id="WJQU01000001">
    <property type="protein sequence ID" value="KAJ6647215.1"/>
    <property type="molecule type" value="Genomic_DNA"/>
</dbReference>
<dbReference type="PANTHER" id="PTHR15921:SF3">
    <property type="entry name" value="PRE-MRNA CLEAVAGE COMPLEX 2 PROTEIN PCF11"/>
    <property type="match status" value="1"/>
</dbReference>
<feature type="compositionally biased region" description="Polar residues" evidence="15">
    <location>
        <begin position="867"/>
        <end position="897"/>
    </location>
</feature>
<keyword evidence="3" id="KW-1017">Isopeptide bond</keyword>
<feature type="compositionally biased region" description="Low complexity" evidence="15">
    <location>
        <begin position="476"/>
        <end position="490"/>
    </location>
</feature>